<dbReference type="EMBL" id="BATI01000014">
    <property type="protein sequence ID" value="GAD62676.1"/>
    <property type="molecule type" value="Genomic_DNA"/>
</dbReference>
<dbReference type="OrthoDB" id="7005902at2"/>
<evidence type="ECO:0000313" key="1">
    <source>
        <dbReference type="EMBL" id="GAD62676.1"/>
    </source>
</evidence>
<accession>U2Z4J0</accession>
<evidence type="ECO:0000313" key="2">
    <source>
        <dbReference type="Proteomes" id="UP000016560"/>
    </source>
</evidence>
<gene>
    <name evidence="1" type="ORF">PA6_014_00490</name>
</gene>
<dbReference type="AlphaFoldDB" id="U2Z4J0"/>
<sequence>MSKATPITDAIGVLKLTGMHFNNPTAVPAGTVRDAAEECIQRLEAIPAQAMALISLYTALLALMPRGWLPHVTLTTDPVRPFGVVVTDEAGNIASHARGKTVDSLVELLRLRLPAGRGEAAA</sequence>
<comment type="caution">
    <text evidence="1">The sequence shown here is derived from an EMBL/GenBank/DDBJ whole genome shotgun (WGS) entry which is preliminary data.</text>
</comment>
<proteinExistence type="predicted"/>
<protein>
    <submittedName>
        <fullName evidence="1">Uncharacterized protein</fullName>
    </submittedName>
</protein>
<dbReference type="eggNOG" id="ENOG50318Y1">
    <property type="taxonomic scope" value="Bacteria"/>
</dbReference>
<dbReference type="Proteomes" id="UP000016560">
    <property type="component" value="Unassembled WGS sequence"/>
</dbReference>
<dbReference type="RefSeq" id="WP_021700763.1">
    <property type="nucleotide sequence ID" value="NZ_BATI01000014.1"/>
</dbReference>
<keyword evidence="2" id="KW-1185">Reference proteome</keyword>
<organism evidence="1 2">
    <name type="scientific">Aquipseudomonas alcaligenes (strain ATCC 14909 / DSM 50342 / CCUG 1425 / JCM 20561 / NBRC 14159 / NCIMB 9945 / NCTC 10367 / 1577)</name>
    <name type="common">Pseudomonas alcaligenes</name>
    <dbReference type="NCBI Taxonomy" id="1215092"/>
    <lineage>
        <taxon>Bacteria</taxon>
        <taxon>Pseudomonadati</taxon>
        <taxon>Pseudomonadota</taxon>
        <taxon>Gammaproteobacteria</taxon>
        <taxon>Pseudomonadales</taxon>
        <taxon>Pseudomonadaceae</taxon>
        <taxon>Aquipseudomonas</taxon>
    </lineage>
</organism>
<reference evidence="1" key="1">
    <citation type="submission" date="2024-09" db="EMBL/GenBank/DDBJ databases">
        <title>Whole genome shotgun sequence of Pseudomonas alcaligenes NBRC 14159.</title>
        <authorList>
            <person name="Yoshida I."/>
            <person name="Hosoyama A."/>
            <person name="Tsuchikane K."/>
            <person name="Noguchi M."/>
            <person name="Hirakata S."/>
            <person name="Ando Y."/>
            <person name="Ohji S."/>
            <person name="Yamazoe A."/>
            <person name="Yamazaki S."/>
            <person name="Fujita N."/>
        </authorList>
    </citation>
    <scope>NUCLEOTIDE SEQUENCE</scope>
    <source>
        <strain evidence="1">NBRC 14159</strain>
    </source>
</reference>
<name>U2Z4J0_AQUA1</name>